<evidence type="ECO:0000256" key="1">
    <source>
        <dbReference type="SAM" id="Phobius"/>
    </source>
</evidence>
<proteinExistence type="predicted"/>
<dbReference type="EMBL" id="RYZH01000012">
    <property type="protein sequence ID" value="RUL88236.1"/>
    <property type="molecule type" value="Genomic_DNA"/>
</dbReference>
<evidence type="ECO:0000313" key="3">
    <source>
        <dbReference type="Proteomes" id="UP000280296"/>
    </source>
</evidence>
<feature type="transmembrane region" description="Helical" evidence="1">
    <location>
        <begin position="26"/>
        <end position="43"/>
    </location>
</feature>
<evidence type="ECO:0000313" key="2">
    <source>
        <dbReference type="EMBL" id="RUL88236.1"/>
    </source>
</evidence>
<feature type="transmembrane region" description="Helical" evidence="1">
    <location>
        <begin position="146"/>
        <end position="171"/>
    </location>
</feature>
<sequence>MTGFSCAFWLVRDTFRQAQATRLSRLILAMSALCVALCLSIRIDPGPPLRPEGEIELYGADGLPLDDPSQRPGRLAVGFGGLEVPLFRGAEDEVRFLRVILAKWVAGAAGTLLALVWAASFLPEFLRPESSALLLAKPVPRWHLLMGKYVGTVAFVAAQAAVFVGGTWLALGIRSGDWDPTYLLCLPLLAGHFAVVYAASSLIAVCTRSASAASFGSIVFWCLCFAMNRGRHLLVASAGSSGEVGSPFREAVELGYWILPKPADFVALLDRAMGAGDHFSTLAEVDAVGSLGAFHPGLSLAASAAFAAALLAAAAREFGTIDY</sequence>
<feature type="transmembrane region" description="Helical" evidence="1">
    <location>
        <begin position="104"/>
        <end position="126"/>
    </location>
</feature>
<comment type="caution">
    <text evidence="2">The sequence shown here is derived from an EMBL/GenBank/DDBJ whole genome shotgun (WGS) entry which is preliminary data.</text>
</comment>
<dbReference type="PANTHER" id="PTHR43471">
    <property type="entry name" value="ABC TRANSPORTER PERMEASE"/>
    <property type="match status" value="1"/>
</dbReference>
<dbReference type="RefSeq" id="WP_126724751.1">
    <property type="nucleotide sequence ID" value="NZ_RYZH01000012.1"/>
</dbReference>
<dbReference type="AlphaFoldDB" id="A0A432MM89"/>
<keyword evidence="1" id="KW-0472">Membrane</keyword>
<reference evidence="2 3" key="2">
    <citation type="submission" date="2019-01" db="EMBL/GenBank/DDBJ databases">
        <title>Tautonia sociabilis, a novel thermotolerant planctomycete of Isosphaeraceae family, isolated from a 4000 m deep subterranean habitat.</title>
        <authorList>
            <person name="Kovaleva O.L."/>
            <person name="Elcheninov A.G."/>
            <person name="Van Heerden E."/>
            <person name="Toshchakov S.V."/>
            <person name="Novikov A."/>
            <person name="Bonch-Osmolovskaya E.A."/>
            <person name="Kublanov I.V."/>
        </authorList>
    </citation>
    <scope>NUCLEOTIDE SEQUENCE [LARGE SCALE GENOMIC DNA]</scope>
    <source>
        <strain evidence="2 3">GM2012</strain>
    </source>
</reference>
<dbReference type="Proteomes" id="UP000280296">
    <property type="component" value="Unassembled WGS sequence"/>
</dbReference>
<feature type="transmembrane region" description="Helical" evidence="1">
    <location>
        <begin position="210"/>
        <end position="227"/>
    </location>
</feature>
<protein>
    <submittedName>
        <fullName evidence="2">Transcriptional regulator</fullName>
    </submittedName>
</protein>
<feature type="transmembrane region" description="Helical" evidence="1">
    <location>
        <begin position="183"/>
        <end position="204"/>
    </location>
</feature>
<dbReference type="GO" id="GO:0140359">
    <property type="term" value="F:ABC-type transporter activity"/>
    <property type="evidence" value="ECO:0007669"/>
    <property type="project" value="InterPro"/>
</dbReference>
<dbReference type="OrthoDB" id="271013at2"/>
<dbReference type="GO" id="GO:0005886">
    <property type="term" value="C:plasma membrane"/>
    <property type="evidence" value="ECO:0007669"/>
    <property type="project" value="UniProtKB-SubCell"/>
</dbReference>
<keyword evidence="3" id="KW-1185">Reference proteome</keyword>
<accession>A0A432MM89</accession>
<organism evidence="2 3">
    <name type="scientific">Tautonia sociabilis</name>
    <dbReference type="NCBI Taxonomy" id="2080755"/>
    <lineage>
        <taxon>Bacteria</taxon>
        <taxon>Pseudomonadati</taxon>
        <taxon>Planctomycetota</taxon>
        <taxon>Planctomycetia</taxon>
        <taxon>Isosphaerales</taxon>
        <taxon>Isosphaeraceae</taxon>
        <taxon>Tautonia</taxon>
    </lineage>
</organism>
<name>A0A432MM89_9BACT</name>
<reference evidence="2 3" key="1">
    <citation type="submission" date="2018-12" db="EMBL/GenBank/DDBJ databases">
        <authorList>
            <person name="Toschakov S.V."/>
        </authorList>
    </citation>
    <scope>NUCLEOTIDE SEQUENCE [LARGE SCALE GENOMIC DNA]</scope>
    <source>
        <strain evidence="2 3">GM2012</strain>
    </source>
</reference>
<keyword evidence="1" id="KW-0812">Transmembrane</keyword>
<gene>
    <name evidence="2" type="ORF">TsocGM_07815</name>
</gene>
<keyword evidence="1" id="KW-1133">Transmembrane helix</keyword>